<accession>A0AAN9EFN2</accession>
<feature type="region of interest" description="Disordered" evidence="1">
    <location>
        <begin position="171"/>
        <end position="194"/>
    </location>
</feature>
<evidence type="ECO:0000313" key="4">
    <source>
        <dbReference type="Proteomes" id="UP001372338"/>
    </source>
</evidence>
<feature type="region of interest" description="Disordered" evidence="1">
    <location>
        <begin position="209"/>
        <end position="296"/>
    </location>
</feature>
<evidence type="ECO:0000256" key="2">
    <source>
        <dbReference type="SAM" id="Phobius"/>
    </source>
</evidence>
<feature type="transmembrane region" description="Helical" evidence="2">
    <location>
        <begin position="140"/>
        <end position="162"/>
    </location>
</feature>
<sequence>MGMNMSFMGGKGLSRSQIWSLIISTFYKQFDEKDVKDFDAFNVTVLDIFNTINMSLPGKHYDAPSHKDVMDLFKQWKEAEEETKKNIFTDFMNKNVNINKVDKSMIATAIVVPPAAMVAKRTGQITIPQLKLMQSIPDVVFVPSATILSFFTVKLLGIIFMGKKASRDAFAKDQARMDHEPQRSNSNNIPLKPTAQHREPASFAFWWTPEPASSQQPEPEPEPAPAQTPQQQPEQEPAPAPSAATSQQSEPATLATTPPAPDPASSAAAPATEPAHLHKPKDEENPAFCAICNRIH</sequence>
<evidence type="ECO:0000313" key="3">
    <source>
        <dbReference type="EMBL" id="KAK7256416.1"/>
    </source>
</evidence>
<dbReference type="PANTHER" id="PTHR37754:SF2">
    <property type="entry name" value="ION-BINDING PROTEIN, PUTATIVE-RELATED"/>
    <property type="match status" value="1"/>
</dbReference>
<dbReference type="PANTHER" id="PTHR37754">
    <property type="entry name" value="CALCIUM ION-BINDING PROTEIN"/>
    <property type="match status" value="1"/>
</dbReference>
<keyword evidence="2" id="KW-0812">Transmembrane</keyword>
<keyword evidence="2" id="KW-1133">Transmembrane helix</keyword>
<protein>
    <submittedName>
        <fullName evidence="3">Uncharacterized protein</fullName>
    </submittedName>
</protein>
<dbReference type="EMBL" id="JAYWIO010000006">
    <property type="protein sequence ID" value="KAK7256416.1"/>
    <property type="molecule type" value="Genomic_DNA"/>
</dbReference>
<dbReference type="AlphaFoldDB" id="A0AAN9EFN2"/>
<organism evidence="3 4">
    <name type="scientific">Crotalaria pallida</name>
    <name type="common">Smooth rattlebox</name>
    <name type="synonym">Crotalaria striata</name>
    <dbReference type="NCBI Taxonomy" id="3830"/>
    <lineage>
        <taxon>Eukaryota</taxon>
        <taxon>Viridiplantae</taxon>
        <taxon>Streptophyta</taxon>
        <taxon>Embryophyta</taxon>
        <taxon>Tracheophyta</taxon>
        <taxon>Spermatophyta</taxon>
        <taxon>Magnoliopsida</taxon>
        <taxon>eudicotyledons</taxon>
        <taxon>Gunneridae</taxon>
        <taxon>Pentapetalae</taxon>
        <taxon>rosids</taxon>
        <taxon>fabids</taxon>
        <taxon>Fabales</taxon>
        <taxon>Fabaceae</taxon>
        <taxon>Papilionoideae</taxon>
        <taxon>50 kb inversion clade</taxon>
        <taxon>genistoids sensu lato</taxon>
        <taxon>core genistoids</taxon>
        <taxon>Crotalarieae</taxon>
        <taxon>Crotalaria</taxon>
    </lineage>
</organism>
<evidence type="ECO:0000256" key="1">
    <source>
        <dbReference type="SAM" id="MobiDB-lite"/>
    </source>
</evidence>
<feature type="compositionally biased region" description="Low complexity" evidence="1">
    <location>
        <begin position="225"/>
        <end position="274"/>
    </location>
</feature>
<feature type="compositionally biased region" description="Basic and acidic residues" evidence="1">
    <location>
        <begin position="171"/>
        <end position="182"/>
    </location>
</feature>
<gene>
    <name evidence="3" type="ORF">RIF29_29862</name>
</gene>
<keyword evidence="2" id="KW-0472">Membrane</keyword>
<reference evidence="3 4" key="1">
    <citation type="submission" date="2024-01" db="EMBL/GenBank/DDBJ databases">
        <title>The genomes of 5 underutilized Papilionoideae crops provide insights into root nodulation and disease resistanc.</title>
        <authorList>
            <person name="Yuan L."/>
        </authorList>
    </citation>
    <scope>NUCLEOTIDE SEQUENCE [LARGE SCALE GENOMIC DNA]</scope>
    <source>
        <strain evidence="3">ZHUSHIDOU_FW_LH</strain>
        <tissue evidence="3">Leaf</tissue>
    </source>
</reference>
<name>A0AAN9EFN2_CROPI</name>
<comment type="caution">
    <text evidence="3">The sequence shown here is derived from an EMBL/GenBank/DDBJ whole genome shotgun (WGS) entry which is preliminary data.</text>
</comment>
<keyword evidence="4" id="KW-1185">Reference proteome</keyword>
<proteinExistence type="predicted"/>
<dbReference type="Proteomes" id="UP001372338">
    <property type="component" value="Unassembled WGS sequence"/>
</dbReference>